<keyword evidence="2" id="KW-1185">Reference proteome</keyword>
<dbReference type="RefSeq" id="WP_131894437.1">
    <property type="nucleotide sequence ID" value="NZ_SMKZ01000013.1"/>
</dbReference>
<dbReference type="Proteomes" id="UP000294739">
    <property type="component" value="Unassembled WGS sequence"/>
</dbReference>
<dbReference type="InParanoid" id="A0A4R5DCF8"/>
<evidence type="ECO:0000313" key="1">
    <source>
        <dbReference type="EMBL" id="TDE10657.1"/>
    </source>
</evidence>
<accession>A0A4R5DCF8</accession>
<name>A0A4R5DCF8_9ACTN</name>
<dbReference type="AlphaFoldDB" id="A0A4R5DCF8"/>
<sequence length="120" mass="13152">MTSWVKYGTALADVLLAVGSIERRLIDLAVKRVNAIGHAEFTSGELARLLTVMNPLTGEVVTTVSDRAVRKAVRTLKEHGVIEKDSSTLCLHFPADHLSNGTGTRGCRYHGIGARTRRRR</sequence>
<protein>
    <submittedName>
        <fullName evidence="1">Uncharacterized protein</fullName>
    </submittedName>
</protein>
<dbReference type="OrthoDB" id="3292517at2"/>
<organism evidence="1 2">
    <name type="scientific">Jiangella asiatica</name>
    <dbReference type="NCBI Taxonomy" id="2530372"/>
    <lineage>
        <taxon>Bacteria</taxon>
        <taxon>Bacillati</taxon>
        <taxon>Actinomycetota</taxon>
        <taxon>Actinomycetes</taxon>
        <taxon>Jiangellales</taxon>
        <taxon>Jiangellaceae</taxon>
        <taxon>Jiangella</taxon>
    </lineage>
</organism>
<comment type="caution">
    <text evidence="1">The sequence shown here is derived from an EMBL/GenBank/DDBJ whole genome shotgun (WGS) entry which is preliminary data.</text>
</comment>
<evidence type="ECO:0000313" key="2">
    <source>
        <dbReference type="Proteomes" id="UP000294739"/>
    </source>
</evidence>
<reference evidence="1 2" key="1">
    <citation type="submission" date="2019-03" db="EMBL/GenBank/DDBJ databases">
        <title>Draft genome sequences of novel Actinobacteria.</title>
        <authorList>
            <person name="Sahin N."/>
            <person name="Ay H."/>
            <person name="Saygin H."/>
        </authorList>
    </citation>
    <scope>NUCLEOTIDE SEQUENCE [LARGE SCALE GENOMIC DNA]</scope>
    <source>
        <strain evidence="1 2">5K138</strain>
    </source>
</reference>
<gene>
    <name evidence="1" type="ORF">E1269_11325</name>
</gene>
<proteinExistence type="predicted"/>
<dbReference type="EMBL" id="SMKZ01000013">
    <property type="protein sequence ID" value="TDE10657.1"/>
    <property type="molecule type" value="Genomic_DNA"/>
</dbReference>